<dbReference type="PANTHER" id="PTHR28160:SF1">
    <property type="entry name" value="LARGE RIBOSOMAL SUBUNIT PROTEIN ML57"/>
    <property type="match status" value="1"/>
</dbReference>
<gene>
    <name evidence="2" type="ORF">BZA70DRAFT_272358</name>
</gene>
<dbReference type="InterPro" id="IPR040030">
    <property type="entry name" value="Ribosomal_mL57"/>
</dbReference>
<dbReference type="Pfam" id="PF14622">
    <property type="entry name" value="Ribonucleas_3_3"/>
    <property type="match status" value="1"/>
</dbReference>
<accession>A0ABR1FDC8</accession>
<evidence type="ECO:0000313" key="3">
    <source>
        <dbReference type="Proteomes" id="UP001498771"/>
    </source>
</evidence>
<proteinExistence type="predicted"/>
<comment type="caution">
    <text evidence="2">The sequence shown here is derived from an EMBL/GenBank/DDBJ whole genome shotgun (WGS) entry which is preliminary data.</text>
</comment>
<dbReference type="GeneID" id="90037146"/>
<reference evidence="2 3" key="1">
    <citation type="submission" date="2024-03" db="EMBL/GenBank/DDBJ databases">
        <title>Genome-scale model development and genomic sequencing of the oleaginous clade Lipomyces.</title>
        <authorList>
            <consortium name="Lawrence Berkeley National Laboratory"/>
            <person name="Czajka J.J."/>
            <person name="Han Y."/>
            <person name="Kim J."/>
            <person name="Mondo S.J."/>
            <person name="Hofstad B.A."/>
            <person name="Robles A."/>
            <person name="Haridas S."/>
            <person name="Riley R."/>
            <person name="LaButti K."/>
            <person name="Pangilinan J."/>
            <person name="Andreopoulos W."/>
            <person name="Lipzen A."/>
            <person name="Yan J."/>
            <person name="Wang M."/>
            <person name="Ng V."/>
            <person name="Grigoriev I.V."/>
            <person name="Spatafora J.W."/>
            <person name="Magnuson J.K."/>
            <person name="Baker S.E."/>
            <person name="Pomraning K.R."/>
        </authorList>
    </citation>
    <scope>NUCLEOTIDE SEQUENCE [LARGE SCALE GENOMIC DNA]</scope>
    <source>
        <strain evidence="2 3">Phaff 52-87</strain>
    </source>
</reference>
<feature type="domain" description="RNase III" evidence="1">
    <location>
        <begin position="87"/>
        <end position="228"/>
    </location>
</feature>
<dbReference type="Gene3D" id="1.10.1520.10">
    <property type="entry name" value="Ribonuclease III domain"/>
    <property type="match status" value="1"/>
</dbReference>
<dbReference type="PANTHER" id="PTHR28160">
    <property type="entry name" value="54S RIBOSOMAL PROTEIN L15, MITOCHONDRIAL"/>
    <property type="match status" value="1"/>
</dbReference>
<dbReference type="EMBL" id="JBBJBU010000001">
    <property type="protein sequence ID" value="KAK7207851.1"/>
    <property type="molecule type" value="Genomic_DNA"/>
</dbReference>
<evidence type="ECO:0000259" key="1">
    <source>
        <dbReference type="Pfam" id="PF14622"/>
    </source>
</evidence>
<dbReference type="SUPFAM" id="SSF69065">
    <property type="entry name" value="RNase III domain-like"/>
    <property type="match status" value="1"/>
</dbReference>
<organism evidence="2 3">
    <name type="scientific">Myxozyma melibiosi</name>
    <dbReference type="NCBI Taxonomy" id="54550"/>
    <lineage>
        <taxon>Eukaryota</taxon>
        <taxon>Fungi</taxon>
        <taxon>Dikarya</taxon>
        <taxon>Ascomycota</taxon>
        <taxon>Saccharomycotina</taxon>
        <taxon>Lipomycetes</taxon>
        <taxon>Lipomycetales</taxon>
        <taxon>Lipomycetaceae</taxon>
        <taxon>Myxozyma</taxon>
    </lineage>
</organism>
<dbReference type="CDD" id="cd00593">
    <property type="entry name" value="RIBOc"/>
    <property type="match status" value="1"/>
</dbReference>
<dbReference type="InterPro" id="IPR000999">
    <property type="entry name" value="RNase_III_dom"/>
</dbReference>
<name>A0ABR1FDC8_9ASCO</name>
<dbReference type="Proteomes" id="UP001498771">
    <property type="component" value="Unassembled WGS sequence"/>
</dbReference>
<evidence type="ECO:0000313" key="2">
    <source>
        <dbReference type="EMBL" id="KAK7207851.1"/>
    </source>
</evidence>
<dbReference type="InterPro" id="IPR036389">
    <property type="entry name" value="RNase_III_sf"/>
</dbReference>
<sequence length="238" mass="26234">MNVFRPILRPLRPMPFSLARASVCVPPTTTTFKRTIVYLDGLVEEDRATINQPSPEVLKLQEESEKYVDEAWNRLTGEHAATFSLPKDLLLQVFTHKSFRHGVLPYNERLAFYGRRLFSLQVACLVAAHKSDGPTSIAGRDVEALKSKTAQGLLHSRGSIFKIAKESGLLPIIRWAPAQKFDNLMEVNPRTTGLLEVGAQTVYASIGAVAMCHGGAKAEQFIKKVIMAGPFGVTNATE</sequence>
<dbReference type="RefSeq" id="XP_064770884.1">
    <property type="nucleotide sequence ID" value="XM_064911634.1"/>
</dbReference>
<keyword evidence="3" id="KW-1185">Reference proteome</keyword>
<protein>
    <submittedName>
        <fullName evidence="2">Ribonuclease-III-like-domain-containing protein</fullName>
    </submittedName>
</protein>